<dbReference type="STRING" id="53952.A0127_00515"/>
<dbReference type="KEGG" id="tpep:A0127_00515"/>
<dbReference type="Proteomes" id="UP000073604">
    <property type="component" value="Chromosome"/>
</dbReference>
<proteinExistence type="predicted"/>
<keyword evidence="2" id="KW-1185">Reference proteome</keyword>
<dbReference type="OrthoDB" id="102167at2157"/>
<dbReference type="GeneID" id="27138983"/>
<organism evidence="1 2">
    <name type="scientific">Thermococcus peptonophilus</name>
    <dbReference type="NCBI Taxonomy" id="53952"/>
    <lineage>
        <taxon>Archaea</taxon>
        <taxon>Methanobacteriati</taxon>
        <taxon>Methanobacteriota</taxon>
        <taxon>Thermococci</taxon>
        <taxon>Thermococcales</taxon>
        <taxon>Thermococcaceae</taxon>
        <taxon>Thermococcus</taxon>
    </lineage>
</organism>
<sequence length="72" mass="8565">MPVPKIVVQIPEGVRKEFVELQIKRAIEAERARMEFIEDIVRRLGIDEEDIEAIEKARDEAWWEFKKELGLE</sequence>
<dbReference type="EMBL" id="CP014750">
    <property type="protein sequence ID" value="AMQ17757.1"/>
    <property type="molecule type" value="Genomic_DNA"/>
</dbReference>
<evidence type="ECO:0000313" key="1">
    <source>
        <dbReference type="EMBL" id="AMQ17757.1"/>
    </source>
</evidence>
<dbReference type="AlphaFoldDB" id="A0A142CSK5"/>
<reference evidence="2" key="1">
    <citation type="submission" date="2016-03" db="EMBL/GenBank/DDBJ databases">
        <authorList>
            <person name="Oger P.M."/>
        </authorList>
    </citation>
    <scope>NUCLEOTIDE SEQUENCE [LARGE SCALE GENOMIC DNA]</scope>
    <source>
        <strain evidence="2">OG-1</strain>
    </source>
</reference>
<accession>A0A142CSK5</accession>
<gene>
    <name evidence="1" type="ORF">A0127_00515</name>
</gene>
<name>A0A142CSK5_9EURY</name>
<evidence type="ECO:0000313" key="2">
    <source>
        <dbReference type="Proteomes" id="UP000073604"/>
    </source>
</evidence>
<protein>
    <submittedName>
        <fullName evidence="1">Uncharacterized protein</fullName>
    </submittedName>
</protein>
<dbReference type="RefSeq" id="WP_054841162.1">
    <property type="nucleotide sequence ID" value="NZ_CP014750.1"/>
</dbReference>